<organism evidence="2 3">
    <name type="scientific">Rhodobium orientis</name>
    <dbReference type="NCBI Taxonomy" id="34017"/>
    <lineage>
        <taxon>Bacteria</taxon>
        <taxon>Pseudomonadati</taxon>
        <taxon>Pseudomonadota</taxon>
        <taxon>Alphaproteobacteria</taxon>
        <taxon>Hyphomicrobiales</taxon>
        <taxon>Rhodobiaceae</taxon>
        <taxon>Rhodobium</taxon>
    </lineage>
</organism>
<feature type="transmembrane region" description="Helical" evidence="1">
    <location>
        <begin position="78"/>
        <end position="103"/>
    </location>
</feature>
<evidence type="ECO:0000313" key="3">
    <source>
        <dbReference type="Proteomes" id="UP000249299"/>
    </source>
</evidence>
<proteinExistence type="predicted"/>
<evidence type="ECO:0000313" key="2">
    <source>
        <dbReference type="EMBL" id="RAI25054.1"/>
    </source>
</evidence>
<feature type="transmembrane region" description="Helical" evidence="1">
    <location>
        <begin position="173"/>
        <end position="204"/>
    </location>
</feature>
<sequence>MRRGAAETVAGSVPLFQLVSQSLAVLARHPAVAALLFLPFAIYGAVGDEIFDWYYNGMTAENVGFLIFRVPLNRIKGVLASSGLLLIGQFYLYLIAAIGWHRYLILGERPWSRGLLPGRIERRFFYRVVVLALVVVFAFAGLALILLAIGYALNVYVLPWLSEMSAPWLRALLWVRGVLFQLGFVVIAVLVVSIIMLRLWVALVDRALERDNLNMRDAWGATASWRGRVLVFVVVTLIARVLASLLAEALENLLPGSVAMVVSVTTSAAISFCVAALDLTAITLLYREVTRRTEDVFA</sequence>
<keyword evidence="1" id="KW-1133">Transmembrane helix</keyword>
<feature type="transmembrane region" description="Helical" evidence="1">
    <location>
        <begin position="26"/>
        <end position="46"/>
    </location>
</feature>
<evidence type="ECO:0000256" key="1">
    <source>
        <dbReference type="SAM" id="Phobius"/>
    </source>
</evidence>
<name>A0A327JIA8_9HYPH</name>
<feature type="transmembrane region" description="Helical" evidence="1">
    <location>
        <begin position="258"/>
        <end position="286"/>
    </location>
</feature>
<dbReference type="EMBL" id="NPEV01000057">
    <property type="protein sequence ID" value="RAI25054.1"/>
    <property type="molecule type" value="Genomic_DNA"/>
</dbReference>
<feature type="transmembrane region" description="Helical" evidence="1">
    <location>
        <begin position="225"/>
        <end position="246"/>
    </location>
</feature>
<dbReference type="Proteomes" id="UP000249299">
    <property type="component" value="Unassembled WGS sequence"/>
</dbReference>
<dbReference type="AlphaFoldDB" id="A0A327JIA8"/>
<comment type="caution">
    <text evidence="2">The sequence shown here is derived from an EMBL/GenBank/DDBJ whole genome shotgun (WGS) entry which is preliminary data.</text>
</comment>
<keyword evidence="1" id="KW-0812">Transmembrane</keyword>
<feature type="transmembrane region" description="Helical" evidence="1">
    <location>
        <begin position="124"/>
        <end position="153"/>
    </location>
</feature>
<keyword evidence="1" id="KW-0472">Membrane</keyword>
<reference evidence="2 3" key="1">
    <citation type="submission" date="2017-07" db="EMBL/GenBank/DDBJ databases">
        <title>Draft Genome Sequences of Select Purple Nonsulfur Bacteria.</title>
        <authorList>
            <person name="Lasarre B."/>
            <person name="Mckinlay J.B."/>
        </authorList>
    </citation>
    <scope>NUCLEOTIDE SEQUENCE [LARGE SCALE GENOMIC DNA]</scope>
    <source>
        <strain evidence="2 3">DSM 11290</strain>
    </source>
</reference>
<protein>
    <submittedName>
        <fullName evidence="2">Uncharacterized protein</fullName>
    </submittedName>
</protein>
<accession>A0A327JIA8</accession>
<keyword evidence="3" id="KW-1185">Reference proteome</keyword>
<gene>
    <name evidence="2" type="ORF">CH339_19790</name>
</gene>